<proteinExistence type="predicted"/>
<dbReference type="EMBL" id="DTGR01000020">
    <property type="protein sequence ID" value="HHS28285.1"/>
    <property type="molecule type" value="Genomic_DNA"/>
</dbReference>
<reference evidence="2" key="1">
    <citation type="journal article" date="2020" name="mSystems">
        <title>Genome- and Community-Level Interaction Insights into Carbon Utilization and Element Cycling Functions of Hydrothermarchaeota in Hydrothermal Sediment.</title>
        <authorList>
            <person name="Zhou Z."/>
            <person name="Liu Y."/>
            <person name="Xu W."/>
            <person name="Pan J."/>
            <person name="Luo Z.H."/>
            <person name="Li M."/>
        </authorList>
    </citation>
    <scope>NUCLEOTIDE SEQUENCE [LARGE SCALE GENOMIC DNA]</scope>
    <source>
        <strain evidence="2">SpSt-767</strain>
    </source>
</reference>
<name>A0A7V6A187_9BACT</name>
<sequence length="152" mass="16783">MFGIGILFALGRRLVGATLADTGLLPAGYYRHLALAALEEEDFPGALQWLQYAHDQVLTQLLVLRLRLLAVKHEEQRGAVLELLNQNPPENLRQRCQALLDQENRAAELLKNYEHEALTLLGDSRKTGAAGTRPAGGPSENKPSGDRDEPEH</sequence>
<feature type="compositionally biased region" description="Low complexity" evidence="1">
    <location>
        <begin position="127"/>
        <end position="138"/>
    </location>
</feature>
<dbReference type="AlphaFoldDB" id="A0A7V6A187"/>
<comment type="caution">
    <text evidence="2">The sequence shown here is derived from an EMBL/GenBank/DDBJ whole genome shotgun (WGS) entry which is preliminary data.</text>
</comment>
<evidence type="ECO:0000313" key="2">
    <source>
        <dbReference type="EMBL" id="HHS28285.1"/>
    </source>
</evidence>
<feature type="compositionally biased region" description="Basic and acidic residues" evidence="1">
    <location>
        <begin position="143"/>
        <end position="152"/>
    </location>
</feature>
<evidence type="ECO:0000256" key="1">
    <source>
        <dbReference type="SAM" id="MobiDB-lite"/>
    </source>
</evidence>
<protein>
    <submittedName>
        <fullName evidence="2">Uncharacterized protein</fullName>
    </submittedName>
</protein>
<accession>A0A7V6A187</accession>
<feature type="region of interest" description="Disordered" evidence="1">
    <location>
        <begin position="121"/>
        <end position="152"/>
    </location>
</feature>
<organism evidence="2">
    <name type="scientific">Desulfobacca acetoxidans</name>
    <dbReference type="NCBI Taxonomy" id="60893"/>
    <lineage>
        <taxon>Bacteria</taxon>
        <taxon>Pseudomonadati</taxon>
        <taxon>Thermodesulfobacteriota</taxon>
        <taxon>Desulfobaccia</taxon>
        <taxon>Desulfobaccales</taxon>
        <taxon>Desulfobaccaceae</taxon>
        <taxon>Desulfobacca</taxon>
    </lineage>
</organism>
<gene>
    <name evidence="2" type="ORF">ENV52_01085</name>
</gene>